<dbReference type="NCBIfam" id="TIGR02887">
    <property type="entry name" value="spore_ger_x_C"/>
    <property type="match status" value="1"/>
</dbReference>
<reference evidence="11 12" key="1">
    <citation type="submission" date="2019-02" db="EMBL/GenBank/DDBJ databases">
        <title>Paenibacillus sp. nov., isolated from surface-sterilized tissue of Thalictrum simplex L.</title>
        <authorList>
            <person name="Tuo L."/>
        </authorList>
    </citation>
    <scope>NUCLEOTIDE SEQUENCE [LARGE SCALE GENOMIC DNA]</scope>
    <source>
        <strain evidence="11 12">N2SHLJ1</strain>
    </source>
</reference>
<keyword evidence="7" id="KW-0449">Lipoprotein</keyword>
<dbReference type="EMBL" id="SIRE01000005">
    <property type="protein sequence ID" value="TBL80408.1"/>
    <property type="molecule type" value="Genomic_DNA"/>
</dbReference>
<comment type="subcellular location">
    <subcellularLocation>
        <location evidence="1">Membrane</location>
        <topology evidence="1">Lipid-anchor</topology>
    </subcellularLocation>
</comment>
<dbReference type="Pfam" id="PF05504">
    <property type="entry name" value="Spore_GerAC"/>
    <property type="match status" value="1"/>
</dbReference>
<feature type="domain" description="Spore germination GerAC-like C-terminal" evidence="9">
    <location>
        <begin position="215"/>
        <end position="373"/>
    </location>
</feature>
<protein>
    <submittedName>
        <fullName evidence="11">Ger(X)C family spore germination protein</fullName>
    </submittedName>
</protein>
<keyword evidence="12" id="KW-1185">Reference proteome</keyword>
<dbReference type="InterPro" id="IPR038501">
    <property type="entry name" value="Spore_GerAC_C_sf"/>
</dbReference>
<feature type="signal peptide" evidence="8">
    <location>
        <begin position="1"/>
        <end position="19"/>
    </location>
</feature>
<dbReference type="PANTHER" id="PTHR35789:SF1">
    <property type="entry name" value="SPORE GERMINATION PROTEIN B3"/>
    <property type="match status" value="1"/>
</dbReference>
<dbReference type="InterPro" id="IPR008844">
    <property type="entry name" value="Spore_GerAC-like"/>
</dbReference>
<dbReference type="InterPro" id="IPR046953">
    <property type="entry name" value="Spore_GerAC-like_C"/>
</dbReference>
<evidence type="ECO:0000256" key="7">
    <source>
        <dbReference type="ARBA" id="ARBA00023288"/>
    </source>
</evidence>
<keyword evidence="5" id="KW-0472">Membrane</keyword>
<name>A0A4Q9DU14_9BACL</name>
<evidence type="ECO:0000313" key="12">
    <source>
        <dbReference type="Proteomes" id="UP000293142"/>
    </source>
</evidence>
<evidence type="ECO:0000256" key="6">
    <source>
        <dbReference type="ARBA" id="ARBA00023139"/>
    </source>
</evidence>
<proteinExistence type="inferred from homology"/>
<organism evidence="11 12">
    <name type="scientific">Paenibacillus thalictri</name>
    <dbReference type="NCBI Taxonomy" id="2527873"/>
    <lineage>
        <taxon>Bacteria</taxon>
        <taxon>Bacillati</taxon>
        <taxon>Bacillota</taxon>
        <taxon>Bacilli</taxon>
        <taxon>Bacillales</taxon>
        <taxon>Paenibacillaceae</taxon>
        <taxon>Paenibacillus</taxon>
    </lineage>
</organism>
<dbReference type="Proteomes" id="UP000293142">
    <property type="component" value="Unassembled WGS sequence"/>
</dbReference>
<dbReference type="Pfam" id="PF25198">
    <property type="entry name" value="Spore_GerAC_N"/>
    <property type="match status" value="1"/>
</dbReference>
<gene>
    <name evidence="11" type="ORF">EYB31_08310</name>
</gene>
<dbReference type="PROSITE" id="PS51257">
    <property type="entry name" value="PROKAR_LIPOPROTEIN"/>
    <property type="match status" value="1"/>
</dbReference>
<comment type="similarity">
    <text evidence="2">Belongs to the GerABKC lipoprotein family.</text>
</comment>
<keyword evidence="3" id="KW-0309">Germination</keyword>
<feature type="domain" description="Spore germination protein N-terminal" evidence="10">
    <location>
        <begin position="21"/>
        <end position="196"/>
    </location>
</feature>
<feature type="chain" id="PRO_5038677563" evidence="8">
    <location>
        <begin position="20"/>
        <end position="385"/>
    </location>
</feature>
<dbReference type="OrthoDB" id="2380468at2"/>
<dbReference type="PANTHER" id="PTHR35789">
    <property type="entry name" value="SPORE GERMINATION PROTEIN B3"/>
    <property type="match status" value="1"/>
</dbReference>
<evidence type="ECO:0000256" key="8">
    <source>
        <dbReference type="SAM" id="SignalP"/>
    </source>
</evidence>
<dbReference type="GO" id="GO:0009847">
    <property type="term" value="P:spore germination"/>
    <property type="evidence" value="ECO:0007669"/>
    <property type="project" value="InterPro"/>
</dbReference>
<evidence type="ECO:0000256" key="1">
    <source>
        <dbReference type="ARBA" id="ARBA00004635"/>
    </source>
</evidence>
<accession>A0A4Q9DU14</accession>
<dbReference type="InterPro" id="IPR057336">
    <property type="entry name" value="GerAC_N"/>
</dbReference>
<evidence type="ECO:0000256" key="5">
    <source>
        <dbReference type="ARBA" id="ARBA00023136"/>
    </source>
</evidence>
<evidence type="ECO:0000256" key="4">
    <source>
        <dbReference type="ARBA" id="ARBA00022729"/>
    </source>
</evidence>
<evidence type="ECO:0000256" key="3">
    <source>
        <dbReference type="ARBA" id="ARBA00022544"/>
    </source>
</evidence>
<evidence type="ECO:0000259" key="10">
    <source>
        <dbReference type="Pfam" id="PF25198"/>
    </source>
</evidence>
<dbReference type="RefSeq" id="WP_131012821.1">
    <property type="nucleotide sequence ID" value="NZ_SIRE01000005.1"/>
</dbReference>
<dbReference type="Gene3D" id="3.30.300.210">
    <property type="entry name" value="Nutrient germinant receptor protein C, domain 3"/>
    <property type="match status" value="1"/>
</dbReference>
<keyword evidence="6" id="KW-0564">Palmitate</keyword>
<dbReference type="AlphaFoldDB" id="A0A4Q9DU14"/>
<evidence type="ECO:0000313" key="11">
    <source>
        <dbReference type="EMBL" id="TBL80408.1"/>
    </source>
</evidence>
<evidence type="ECO:0000256" key="2">
    <source>
        <dbReference type="ARBA" id="ARBA00007886"/>
    </source>
</evidence>
<evidence type="ECO:0000259" key="9">
    <source>
        <dbReference type="Pfam" id="PF05504"/>
    </source>
</evidence>
<dbReference type="GO" id="GO:0016020">
    <property type="term" value="C:membrane"/>
    <property type="evidence" value="ECO:0007669"/>
    <property type="project" value="UniProtKB-SubCell"/>
</dbReference>
<comment type="caution">
    <text evidence="11">The sequence shown here is derived from an EMBL/GenBank/DDBJ whole genome shotgun (WGS) entry which is preliminary data.</text>
</comment>
<keyword evidence="4 8" id="KW-0732">Signal</keyword>
<sequence length="385" mass="43513">MKKHLLLLLLLSTSLLSGCWDIHNIENTNYVSAMGFDYVNNEYIMYTQVLDFGAVSRQMGAKSNTPASTWVGKGKGPTVNMAANDLYSSAQEKIIWSHVTAVVLSERVIRHGIEELNDGYTRYRENRFIPWIYGTQENMEQLFTTSAFFNLSGIATILHDPLEIFRQHSMIPPVHYMSFIADYFEPGKSAILPTLGINNNQWARNGMPDTKLEINGAFVLNHGQLQGWLNEDQLKGRRWLAPETKRTPLGVETNNKVAAVISLENPVYHIGSRIVSGQPVFSIRIRLKGNVTEMDAPIGEEELQRLAEETVKQEVLSTFKQALQRHVDIYQLENSLYKDHYKVWKQLANSNSFDLKESSLADVNVAIRLVHTGLTTGKGTRGDNK</sequence>